<dbReference type="GO" id="GO:0007283">
    <property type="term" value="P:spermatogenesis"/>
    <property type="evidence" value="ECO:0007669"/>
    <property type="project" value="UniProtKB-KW"/>
</dbReference>
<dbReference type="Gene3D" id="1.10.510.10">
    <property type="entry name" value="Transferase(Phosphotransferase) domain 1"/>
    <property type="match status" value="1"/>
</dbReference>
<keyword evidence="12" id="KW-0808">Transferase</keyword>
<dbReference type="PROSITE" id="PS50011">
    <property type="entry name" value="PROTEIN_KINASE_DOM"/>
    <property type="match status" value="1"/>
</dbReference>
<accession>A0A914HU16</accession>
<dbReference type="PROSITE" id="PS00108">
    <property type="entry name" value="PROTEIN_KINASE_ST"/>
    <property type="match status" value="1"/>
</dbReference>
<dbReference type="InterPro" id="IPR011009">
    <property type="entry name" value="Kinase-like_dom_sf"/>
</dbReference>
<dbReference type="GO" id="GO:0005737">
    <property type="term" value="C:cytoplasm"/>
    <property type="evidence" value="ECO:0007669"/>
    <property type="project" value="TreeGrafter"/>
</dbReference>
<dbReference type="PANTHER" id="PTHR24346:SF102">
    <property type="entry name" value="TESTIS-SPECIFIC SERINE_THREONINE-PROTEIN KINASE 1"/>
    <property type="match status" value="1"/>
</dbReference>
<evidence type="ECO:0000256" key="9">
    <source>
        <dbReference type="ARBA" id="ARBA00022843"/>
    </source>
</evidence>
<dbReference type="InterPro" id="IPR017441">
    <property type="entry name" value="Protein_kinase_ATP_BS"/>
</dbReference>
<dbReference type="SUPFAM" id="SSF56112">
    <property type="entry name" value="Protein kinase-like (PK-like)"/>
    <property type="match status" value="1"/>
</dbReference>
<keyword evidence="3" id="KW-0597">Phosphoprotein</keyword>
<evidence type="ECO:0000313" key="15">
    <source>
        <dbReference type="WBParaSite" id="Gr19_v10_g4469.t1"/>
    </source>
</evidence>
<keyword evidence="5 11" id="KW-0547">Nucleotide-binding</keyword>
<sequence>MQSEHHQQRQHRRRSSGFARNILSRYGFEFPTDFNLGSGHFSKVYKGFYRDAERYFAIKVTDLESVSASFRQNFLPRELRIWRELNHPNHVYLYKDFMKSGYVFEIMELAVGGNMLTYVQDRGPIAEMACREWMLQLIDALVYLHRNQIAHRDLKLENILIFDGGVIKISDYGFSKKSVDLSSTFCGSRSYVAPEILQGIEHDMFKVDIWSLGVIGFIMLTNTMPFYEDTGNAQIVDAQRRRQYSFPSRLGLSRLCVRAINILMTFEPRVRPTIFNCAKLPWFASAPTSKGSSTVPCNSARCTKSTTVGAVDRVHG</sequence>
<feature type="binding site" evidence="11">
    <location>
        <position position="59"/>
    </location>
    <ligand>
        <name>ATP</name>
        <dbReference type="ChEBI" id="CHEBI:30616"/>
    </ligand>
</feature>
<reference evidence="15" key="1">
    <citation type="submission" date="2022-11" db="UniProtKB">
        <authorList>
            <consortium name="WormBaseParasite"/>
        </authorList>
    </citation>
    <scope>IDENTIFICATION</scope>
</reference>
<dbReference type="SMART" id="SM00220">
    <property type="entry name" value="S_TKc"/>
    <property type="match status" value="1"/>
</dbReference>
<dbReference type="GO" id="GO:0035556">
    <property type="term" value="P:intracellular signal transduction"/>
    <property type="evidence" value="ECO:0007669"/>
    <property type="project" value="TreeGrafter"/>
</dbReference>
<dbReference type="GO" id="GO:0000287">
    <property type="term" value="F:magnesium ion binding"/>
    <property type="evidence" value="ECO:0007669"/>
    <property type="project" value="UniProtKB-ARBA"/>
</dbReference>
<feature type="domain" description="Protein kinase" evidence="13">
    <location>
        <begin position="30"/>
        <end position="283"/>
    </location>
</feature>
<evidence type="ECO:0000256" key="7">
    <source>
        <dbReference type="ARBA" id="ARBA00022840"/>
    </source>
</evidence>
<dbReference type="GO" id="GO:0030154">
    <property type="term" value="P:cell differentiation"/>
    <property type="evidence" value="ECO:0007669"/>
    <property type="project" value="UniProtKB-KW"/>
</dbReference>
<dbReference type="GO" id="GO:0005524">
    <property type="term" value="F:ATP binding"/>
    <property type="evidence" value="ECO:0007669"/>
    <property type="project" value="UniProtKB-UniRule"/>
</dbReference>
<keyword evidence="4" id="KW-0479">Metal-binding</keyword>
<evidence type="ECO:0000256" key="3">
    <source>
        <dbReference type="ARBA" id="ARBA00022553"/>
    </source>
</evidence>
<evidence type="ECO:0000256" key="12">
    <source>
        <dbReference type="RuleBase" id="RU000304"/>
    </source>
</evidence>
<evidence type="ECO:0000256" key="1">
    <source>
        <dbReference type="ARBA" id="ARBA00001946"/>
    </source>
</evidence>
<keyword evidence="9" id="KW-0832">Ubl conjugation</keyword>
<proteinExistence type="inferred from homology"/>
<dbReference type="AlphaFoldDB" id="A0A914HU16"/>
<evidence type="ECO:0000259" key="13">
    <source>
        <dbReference type="PROSITE" id="PS50011"/>
    </source>
</evidence>
<evidence type="ECO:0000256" key="4">
    <source>
        <dbReference type="ARBA" id="ARBA00022723"/>
    </source>
</evidence>
<dbReference type="WBParaSite" id="Gr19_v10_g4469.t1">
    <property type="protein sequence ID" value="Gr19_v10_g4469.t1"/>
    <property type="gene ID" value="Gr19_v10_g4469"/>
</dbReference>
<dbReference type="InterPro" id="IPR000719">
    <property type="entry name" value="Prot_kinase_dom"/>
</dbReference>
<evidence type="ECO:0000256" key="8">
    <source>
        <dbReference type="ARBA" id="ARBA00022842"/>
    </source>
</evidence>
<keyword evidence="14" id="KW-1185">Reference proteome</keyword>
<dbReference type="PROSITE" id="PS00107">
    <property type="entry name" value="PROTEIN_KINASE_ATP"/>
    <property type="match status" value="1"/>
</dbReference>
<comment type="similarity">
    <text evidence="12">Belongs to the protein kinase superfamily.</text>
</comment>
<evidence type="ECO:0000256" key="11">
    <source>
        <dbReference type="PROSITE-ProRule" id="PRU10141"/>
    </source>
</evidence>
<keyword evidence="12" id="KW-0418">Kinase</keyword>
<dbReference type="Pfam" id="PF00069">
    <property type="entry name" value="Pkinase"/>
    <property type="match status" value="1"/>
</dbReference>
<keyword evidence="12" id="KW-0723">Serine/threonine-protein kinase</keyword>
<keyword evidence="2" id="KW-0217">Developmental protein</keyword>
<evidence type="ECO:0000256" key="5">
    <source>
        <dbReference type="ARBA" id="ARBA00022741"/>
    </source>
</evidence>
<keyword evidence="7 11" id="KW-0067">ATP-binding</keyword>
<dbReference type="Proteomes" id="UP000887572">
    <property type="component" value="Unplaced"/>
</dbReference>
<dbReference type="PANTHER" id="PTHR24346">
    <property type="entry name" value="MAP/MICROTUBULE AFFINITY-REGULATING KINASE"/>
    <property type="match status" value="1"/>
</dbReference>
<keyword evidence="6" id="KW-0221">Differentiation</keyword>
<evidence type="ECO:0000256" key="6">
    <source>
        <dbReference type="ARBA" id="ARBA00022782"/>
    </source>
</evidence>
<evidence type="ECO:0000313" key="14">
    <source>
        <dbReference type="Proteomes" id="UP000887572"/>
    </source>
</evidence>
<name>A0A914HU16_GLORO</name>
<evidence type="ECO:0000256" key="10">
    <source>
        <dbReference type="ARBA" id="ARBA00022871"/>
    </source>
</evidence>
<evidence type="ECO:0000256" key="2">
    <source>
        <dbReference type="ARBA" id="ARBA00022473"/>
    </source>
</evidence>
<dbReference type="GO" id="GO:0050321">
    <property type="term" value="F:tau-protein kinase activity"/>
    <property type="evidence" value="ECO:0007669"/>
    <property type="project" value="TreeGrafter"/>
</dbReference>
<keyword evidence="8" id="KW-0460">Magnesium</keyword>
<keyword evidence="10" id="KW-0744">Spermatogenesis</keyword>
<protein>
    <submittedName>
        <fullName evidence="15">Protein kinase domain-containing protein</fullName>
    </submittedName>
</protein>
<dbReference type="GO" id="GO:0000226">
    <property type="term" value="P:microtubule cytoskeleton organization"/>
    <property type="evidence" value="ECO:0007669"/>
    <property type="project" value="TreeGrafter"/>
</dbReference>
<dbReference type="InterPro" id="IPR008271">
    <property type="entry name" value="Ser/Thr_kinase_AS"/>
</dbReference>
<comment type="cofactor">
    <cofactor evidence="1">
        <name>Mg(2+)</name>
        <dbReference type="ChEBI" id="CHEBI:18420"/>
    </cofactor>
</comment>
<organism evidence="14 15">
    <name type="scientific">Globodera rostochiensis</name>
    <name type="common">Golden nematode worm</name>
    <name type="synonym">Heterodera rostochiensis</name>
    <dbReference type="NCBI Taxonomy" id="31243"/>
    <lineage>
        <taxon>Eukaryota</taxon>
        <taxon>Metazoa</taxon>
        <taxon>Ecdysozoa</taxon>
        <taxon>Nematoda</taxon>
        <taxon>Chromadorea</taxon>
        <taxon>Rhabditida</taxon>
        <taxon>Tylenchina</taxon>
        <taxon>Tylenchomorpha</taxon>
        <taxon>Tylenchoidea</taxon>
        <taxon>Heteroderidae</taxon>
        <taxon>Heteroderinae</taxon>
        <taxon>Globodera</taxon>
    </lineage>
</organism>